<keyword evidence="1" id="KW-0472">Membrane</keyword>
<evidence type="ECO:0000313" key="2">
    <source>
        <dbReference type="EMBL" id="MFD1875706.1"/>
    </source>
</evidence>
<feature type="transmembrane region" description="Helical" evidence="1">
    <location>
        <begin position="20"/>
        <end position="40"/>
    </location>
</feature>
<evidence type="ECO:0008006" key="4">
    <source>
        <dbReference type="Google" id="ProtNLM"/>
    </source>
</evidence>
<evidence type="ECO:0000313" key="3">
    <source>
        <dbReference type="Proteomes" id="UP001597197"/>
    </source>
</evidence>
<keyword evidence="1" id="KW-0812">Transmembrane</keyword>
<sequence length="72" mass="8567">MYVRLLTLRAAIKLPAWGKLLLFLIAFYTLMPLAANYTGWPFSLLHQTTYERAFIGLFILNNQVFSWHKWLY</sequence>
<comment type="caution">
    <text evidence="2">The sequence shown here is derived from an EMBL/GenBank/DDBJ whole genome shotgun (WGS) entry which is preliminary data.</text>
</comment>
<dbReference type="RefSeq" id="WP_382318666.1">
    <property type="nucleotide sequence ID" value="NZ_JBHUFD010000019.1"/>
</dbReference>
<evidence type="ECO:0000256" key="1">
    <source>
        <dbReference type="SAM" id="Phobius"/>
    </source>
</evidence>
<accession>A0ABW4R290</accession>
<gene>
    <name evidence="2" type="ORF">ACFSDX_24970</name>
</gene>
<dbReference type="Proteomes" id="UP001597197">
    <property type="component" value="Unassembled WGS sequence"/>
</dbReference>
<reference evidence="3" key="1">
    <citation type="journal article" date="2019" name="Int. J. Syst. Evol. Microbiol.">
        <title>The Global Catalogue of Microorganisms (GCM) 10K type strain sequencing project: providing services to taxonomists for standard genome sequencing and annotation.</title>
        <authorList>
            <consortium name="The Broad Institute Genomics Platform"/>
            <consortium name="The Broad Institute Genome Sequencing Center for Infectious Disease"/>
            <person name="Wu L."/>
            <person name="Ma J."/>
        </authorList>
    </citation>
    <scope>NUCLEOTIDE SEQUENCE [LARGE SCALE GENOMIC DNA]</scope>
    <source>
        <strain evidence="3">CGMCC 1.15795</strain>
    </source>
</reference>
<name>A0ABW4R290_9BACT</name>
<keyword evidence="3" id="KW-1185">Reference proteome</keyword>
<proteinExistence type="predicted"/>
<keyword evidence="1" id="KW-1133">Transmembrane helix</keyword>
<protein>
    <recommendedName>
        <fullName evidence="4">Acyltransferase 3 domain-containing protein</fullName>
    </recommendedName>
</protein>
<dbReference type="EMBL" id="JBHUFD010000019">
    <property type="protein sequence ID" value="MFD1875706.1"/>
    <property type="molecule type" value="Genomic_DNA"/>
</dbReference>
<organism evidence="2 3">
    <name type="scientific">Hymenobacter bucti</name>
    <dbReference type="NCBI Taxonomy" id="1844114"/>
    <lineage>
        <taxon>Bacteria</taxon>
        <taxon>Pseudomonadati</taxon>
        <taxon>Bacteroidota</taxon>
        <taxon>Cytophagia</taxon>
        <taxon>Cytophagales</taxon>
        <taxon>Hymenobacteraceae</taxon>
        <taxon>Hymenobacter</taxon>
    </lineage>
</organism>